<dbReference type="Proteomes" id="UP001201812">
    <property type="component" value="Unassembled WGS sequence"/>
</dbReference>
<keyword evidence="1" id="KW-0812">Transmembrane</keyword>
<protein>
    <submittedName>
        <fullName evidence="2">Uncharacterized protein</fullName>
    </submittedName>
</protein>
<accession>A0AAD4QSZ8</accession>
<evidence type="ECO:0000313" key="3">
    <source>
        <dbReference type="Proteomes" id="UP001201812"/>
    </source>
</evidence>
<dbReference type="AlphaFoldDB" id="A0AAD4QSZ8"/>
<feature type="transmembrane region" description="Helical" evidence="1">
    <location>
        <begin position="6"/>
        <end position="25"/>
    </location>
</feature>
<comment type="caution">
    <text evidence="2">The sequence shown here is derived from an EMBL/GenBank/DDBJ whole genome shotgun (WGS) entry which is preliminary data.</text>
</comment>
<gene>
    <name evidence="2" type="ORF">DdX_18187</name>
</gene>
<reference evidence="2" key="1">
    <citation type="submission" date="2022-01" db="EMBL/GenBank/DDBJ databases">
        <title>Genome Sequence Resource for Two Populations of Ditylenchus destructor, the Migratory Endoparasitic Phytonematode.</title>
        <authorList>
            <person name="Zhang H."/>
            <person name="Lin R."/>
            <person name="Xie B."/>
        </authorList>
    </citation>
    <scope>NUCLEOTIDE SEQUENCE</scope>
    <source>
        <strain evidence="2">BazhouSP</strain>
    </source>
</reference>
<name>A0AAD4QSZ8_9BILA</name>
<keyword evidence="3" id="KW-1185">Reference proteome</keyword>
<keyword evidence="1" id="KW-0472">Membrane</keyword>
<evidence type="ECO:0000313" key="2">
    <source>
        <dbReference type="EMBL" id="KAI1697945.1"/>
    </source>
</evidence>
<sequence length="129" mass="14869">MTVMDTRVPLVIPVIITAVGMFLAIHGPRDWRLFWLELTNPPLDARHAIRRNVSSGAGAMHRYLNLKMQYLNYVRSVENALKNQLKDHKSRVALVRRFYTGVNLREDHIKEICTQPRLGDFPSGQIVFS</sequence>
<dbReference type="EMBL" id="JAKKPZ010000242">
    <property type="protein sequence ID" value="KAI1697945.1"/>
    <property type="molecule type" value="Genomic_DNA"/>
</dbReference>
<keyword evidence="1" id="KW-1133">Transmembrane helix</keyword>
<organism evidence="2 3">
    <name type="scientific">Ditylenchus destructor</name>
    <dbReference type="NCBI Taxonomy" id="166010"/>
    <lineage>
        <taxon>Eukaryota</taxon>
        <taxon>Metazoa</taxon>
        <taxon>Ecdysozoa</taxon>
        <taxon>Nematoda</taxon>
        <taxon>Chromadorea</taxon>
        <taxon>Rhabditida</taxon>
        <taxon>Tylenchina</taxon>
        <taxon>Tylenchomorpha</taxon>
        <taxon>Sphaerularioidea</taxon>
        <taxon>Anguinidae</taxon>
        <taxon>Anguininae</taxon>
        <taxon>Ditylenchus</taxon>
    </lineage>
</organism>
<proteinExistence type="predicted"/>
<evidence type="ECO:0000256" key="1">
    <source>
        <dbReference type="SAM" id="Phobius"/>
    </source>
</evidence>